<evidence type="ECO:0000313" key="13">
    <source>
        <dbReference type="Proteomes" id="UP001165393"/>
    </source>
</evidence>
<evidence type="ECO:0000256" key="4">
    <source>
        <dbReference type="ARBA" id="ARBA00022475"/>
    </source>
</evidence>
<dbReference type="NCBIfam" id="TIGR00540">
    <property type="entry name" value="TPR_hemY_coli"/>
    <property type="match status" value="1"/>
</dbReference>
<dbReference type="InterPro" id="IPR019734">
    <property type="entry name" value="TPR_rpt"/>
</dbReference>
<evidence type="ECO:0000259" key="11">
    <source>
        <dbReference type="Pfam" id="PF07219"/>
    </source>
</evidence>
<comment type="caution">
    <text evidence="12">The sequence shown here is derived from an EMBL/GenBank/DDBJ whole genome shotgun (WGS) entry which is preliminary data.</text>
</comment>
<keyword evidence="4" id="KW-1003">Cell membrane</keyword>
<comment type="subcellular location">
    <subcellularLocation>
        <location evidence="2">Cell inner membrane</location>
        <topology evidence="2">Multi-pass membrane protein</topology>
    </subcellularLocation>
</comment>
<dbReference type="RefSeq" id="WP_251259579.1">
    <property type="nucleotide sequence ID" value="NZ_JAMQGP010000001.1"/>
</dbReference>
<dbReference type="Gene3D" id="1.25.40.10">
    <property type="entry name" value="Tetratricopeptide repeat domain"/>
    <property type="match status" value="1"/>
</dbReference>
<dbReference type="GO" id="GO:0042168">
    <property type="term" value="P:heme metabolic process"/>
    <property type="evidence" value="ECO:0007669"/>
    <property type="project" value="InterPro"/>
</dbReference>
<evidence type="ECO:0000256" key="3">
    <source>
        <dbReference type="ARBA" id="ARBA00004744"/>
    </source>
</evidence>
<keyword evidence="5" id="KW-0997">Cell inner membrane</keyword>
<sequence>MIRIIIILVIAALAVIFGPIASGNKGYVLIAMGDLTIEMTVVSFVISMIILFIGFLLVEWTIKKVLRITNQSFLWLSHRKKTKALQQTSDGLLAVAAQDWRNAEKLLSRSAPYSHTPALNYLVAAEAAKQLGHSKRSEQYFEHVGDAAQTSLAVAMTKARLAHDADSRQSALTVLEQWRKRHPKNVALLNQVSRLYLQLEMWAEWLDILPALRKYSATPHETLDQQATQAQSQYLDHMAHHKGVESTLNYWHSLPKEVQQNPEILSQFSLTLRHHGASPQASELVYALLCKTPHQALLDEWYQLPVVEQEEKLLAVKKLRLKESSERAAFIGMTALHAKHFAEAADYLKQAIRLESHQRDHLALAHALEQSGNYSSALEVYKKAVTTPA</sequence>
<dbReference type="InterPro" id="IPR005254">
    <property type="entry name" value="Heme_biosyn_assoc_TPR_pro"/>
</dbReference>
<keyword evidence="6 10" id="KW-0812">Transmembrane</keyword>
<evidence type="ECO:0000256" key="2">
    <source>
        <dbReference type="ARBA" id="ARBA00004429"/>
    </source>
</evidence>
<gene>
    <name evidence="12" type="ORF">NAF29_01025</name>
</gene>
<evidence type="ECO:0000256" key="1">
    <source>
        <dbReference type="ARBA" id="ARBA00002962"/>
    </source>
</evidence>
<keyword evidence="8 10" id="KW-0472">Membrane</keyword>
<dbReference type="InterPro" id="IPR011990">
    <property type="entry name" value="TPR-like_helical_dom_sf"/>
</dbReference>
<comment type="pathway">
    <text evidence="3">Porphyrin-containing compound metabolism; protoheme biosynthesis.</text>
</comment>
<comment type="function">
    <text evidence="1">Involved in a late step of protoheme IX synthesis.</text>
</comment>
<evidence type="ECO:0000256" key="5">
    <source>
        <dbReference type="ARBA" id="ARBA00022519"/>
    </source>
</evidence>
<dbReference type="GO" id="GO:0006779">
    <property type="term" value="P:porphyrin-containing compound biosynthetic process"/>
    <property type="evidence" value="ECO:0007669"/>
    <property type="project" value="UniProtKB-KW"/>
</dbReference>
<evidence type="ECO:0000256" key="9">
    <source>
        <dbReference type="ARBA" id="ARBA00023244"/>
    </source>
</evidence>
<name>A0AA42B613_9GAMM</name>
<dbReference type="Pfam" id="PF07219">
    <property type="entry name" value="HemY_N"/>
    <property type="match status" value="1"/>
</dbReference>
<feature type="transmembrane region" description="Helical" evidence="10">
    <location>
        <begin position="39"/>
        <end position="58"/>
    </location>
</feature>
<proteinExistence type="predicted"/>
<evidence type="ECO:0000256" key="10">
    <source>
        <dbReference type="SAM" id="Phobius"/>
    </source>
</evidence>
<keyword evidence="13" id="KW-1185">Reference proteome</keyword>
<evidence type="ECO:0000256" key="7">
    <source>
        <dbReference type="ARBA" id="ARBA00022989"/>
    </source>
</evidence>
<dbReference type="EMBL" id="JAMQGP010000001">
    <property type="protein sequence ID" value="MCM2678250.1"/>
    <property type="molecule type" value="Genomic_DNA"/>
</dbReference>
<evidence type="ECO:0000256" key="8">
    <source>
        <dbReference type="ARBA" id="ARBA00023136"/>
    </source>
</evidence>
<dbReference type="SUPFAM" id="SSF48452">
    <property type="entry name" value="TPR-like"/>
    <property type="match status" value="1"/>
</dbReference>
<evidence type="ECO:0000256" key="6">
    <source>
        <dbReference type="ARBA" id="ARBA00022692"/>
    </source>
</evidence>
<dbReference type="AlphaFoldDB" id="A0AA42B613"/>
<dbReference type="Proteomes" id="UP001165393">
    <property type="component" value="Unassembled WGS sequence"/>
</dbReference>
<feature type="domain" description="HemY N-terminal" evidence="11">
    <location>
        <begin position="26"/>
        <end position="132"/>
    </location>
</feature>
<keyword evidence="7 10" id="KW-1133">Transmembrane helix</keyword>
<keyword evidence="9" id="KW-0627">Porphyrin biosynthesis</keyword>
<evidence type="ECO:0000313" key="12">
    <source>
        <dbReference type="EMBL" id="MCM2678250.1"/>
    </source>
</evidence>
<accession>A0AA42B613</accession>
<dbReference type="InterPro" id="IPR010817">
    <property type="entry name" value="HemY_N"/>
</dbReference>
<dbReference type="Pfam" id="PF13181">
    <property type="entry name" value="TPR_8"/>
    <property type="match status" value="1"/>
</dbReference>
<organism evidence="12 13">
    <name type="scientific">Echinimonas agarilytica</name>
    <dbReference type="NCBI Taxonomy" id="1215918"/>
    <lineage>
        <taxon>Bacteria</taxon>
        <taxon>Pseudomonadati</taxon>
        <taxon>Pseudomonadota</taxon>
        <taxon>Gammaproteobacteria</taxon>
        <taxon>Alteromonadales</taxon>
        <taxon>Echinimonadaceae</taxon>
        <taxon>Echinimonas</taxon>
    </lineage>
</organism>
<dbReference type="GO" id="GO:0005886">
    <property type="term" value="C:plasma membrane"/>
    <property type="evidence" value="ECO:0007669"/>
    <property type="project" value="UniProtKB-SubCell"/>
</dbReference>
<protein>
    <recommendedName>
        <fullName evidence="11">HemY N-terminal domain-containing protein</fullName>
    </recommendedName>
</protein>
<reference evidence="12 13" key="1">
    <citation type="journal article" date="2013" name="Antonie Van Leeuwenhoek">
        <title>Echinimonas agarilytica gen. nov., sp. nov., a new gammaproteobacterium isolated from the sea urchin Strongylocentrotus intermedius.</title>
        <authorList>
            <person name="Nedashkovskaya O.I."/>
            <person name="Stenkova A.M."/>
            <person name="Zhukova N.V."/>
            <person name="Van Trappen S."/>
            <person name="Lee J.S."/>
            <person name="Kim S.B."/>
        </authorList>
    </citation>
    <scope>NUCLEOTIDE SEQUENCE [LARGE SCALE GENOMIC DNA]</scope>
    <source>
        <strain evidence="12 13">KMM 6351</strain>
    </source>
</reference>